<feature type="compositionally biased region" description="Gly residues" evidence="2">
    <location>
        <begin position="357"/>
        <end position="383"/>
    </location>
</feature>
<evidence type="ECO:0000313" key="4">
    <source>
        <dbReference type="EMBL" id="CAE0760171.1"/>
    </source>
</evidence>
<evidence type="ECO:0000256" key="2">
    <source>
        <dbReference type="SAM" id="MobiDB-lite"/>
    </source>
</evidence>
<accession>A0A7S4EY68</accession>
<sequence length="752" mass="81298">MTLKEMDIAKTEALIKKTVTSTQGRVIDYFRRLDNDRDGMVSLSEFKAAFSGNQTNSTPLEEVFKKISGGSTEAFNAKQLSAWVWGRNASPTKRHRKVSSDIPELARQRGVRPAAVAPSGLRSKTKFTASNLRGRGEVDRFHFEDTPSLKPFYKQGNARHESPRTVDRRVRLMASGRIAVACRQFWDTLGLSDTDVLHQNKYMLVHRLVSKALAPQMSEAEWQEAAQEDWMSDLRGRAHDEGMTLELYIISFFEIADLWTETASEFDYIVFINKLFRRVTRPVREARLWSKAPKSTAVVDVWRKKSKQMSPSKQLASLRFADISLAADKGSERQSGDTEGRMSQEREMGGDGDEDGAAGGSFGATEGGRIGGKVGGKVGGKNGGKSRWESALAVGADSDGDGEGEGDAHGEEGMGDARRDGGEAADDDVLGGSEDGGDDGDGDRGDNDEADDDNDGGNDEGVDAHNRKIVGRMIRQFLPVENVKPLALEKINEADSASDDELYEDDASESQLDPHADIPTRKSADLPPEKRPPSAVRPPPPVAAPAQLAPVKRPSSCSVSKYRPQAPIAAQSWPMAPPPAVGAKSVGANAESGSFKKASQSSSFTSSVVSAIGPRHACSSSSIDDSPTGEADGSFKGRKLPPIKVGSFSSIPPSRPTTSPPQSPKKKSRACAPREFSVHEVFRAAEEVGESIGRHVPVKVSNRWKAITSPVSPVERPSFTFGGANSRHANPQRRNTRPFSVVKQSSSALDIL</sequence>
<dbReference type="PROSITE" id="PS00018">
    <property type="entry name" value="EF_HAND_1"/>
    <property type="match status" value="1"/>
</dbReference>
<evidence type="ECO:0000259" key="3">
    <source>
        <dbReference type="PROSITE" id="PS50222"/>
    </source>
</evidence>
<gene>
    <name evidence="4" type="ORF">PCAR00345_LOCUS12777</name>
</gene>
<dbReference type="InterPro" id="IPR011992">
    <property type="entry name" value="EF-hand-dom_pair"/>
</dbReference>
<dbReference type="SUPFAM" id="SSF47473">
    <property type="entry name" value="EF-hand"/>
    <property type="match status" value="1"/>
</dbReference>
<organism evidence="4">
    <name type="scientific">Chrysotila carterae</name>
    <name type="common">Marine alga</name>
    <name type="synonym">Syracosphaera carterae</name>
    <dbReference type="NCBI Taxonomy" id="13221"/>
    <lineage>
        <taxon>Eukaryota</taxon>
        <taxon>Haptista</taxon>
        <taxon>Haptophyta</taxon>
        <taxon>Prymnesiophyceae</taxon>
        <taxon>Isochrysidales</taxon>
        <taxon>Isochrysidaceae</taxon>
        <taxon>Chrysotila</taxon>
    </lineage>
</organism>
<feature type="compositionally biased region" description="Pro residues" evidence="2">
    <location>
        <begin position="653"/>
        <end position="663"/>
    </location>
</feature>
<feature type="region of interest" description="Disordered" evidence="2">
    <location>
        <begin position="491"/>
        <end position="673"/>
    </location>
</feature>
<feature type="compositionally biased region" description="Basic and acidic residues" evidence="2">
    <location>
        <begin position="329"/>
        <end position="349"/>
    </location>
</feature>
<proteinExistence type="predicted"/>
<feature type="compositionally biased region" description="Acidic residues" evidence="2">
    <location>
        <begin position="496"/>
        <end position="508"/>
    </location>
</feature>
<dbReference type="EMBL" id="HBIZ01020310">
    <property type="protein sequence ID" value="CAE0760171.1"/>
    <property type="molecule type" value="Transcribed_RNA"/>
</dbReference>
<feature type="compositionally biased region" description="Polar residues" evidence="2">
    <location>
        <begin position="742"/>
        <end position="752"/>
    </location>
</feature>
<feature type="domain" description="EF-hand" evidence="3">
    <location>
        <begin position="21"/>
        <end position="56"/>
    </location>
</feature>
<dbReference type="PROSITE" id="PS50222">
    <property type="entry name" value="EF_HAND_2"/>
    <property type="match status" value="1"/>
</dbReference>
<dbReference type="AlphaFoldDB" id="A0A7S4EY68"/>
<feature type="region of interest" description="Disordered" evidence="2">
    <location>
        <begin position="327"/>
        <end position="465"/>
    </location>
</feature>
<keyword evidence="1" id="KW-0106">Calcium</keyword>
<dbReference type="InterPro" id="IPR002048">
    <property type="entry name" value="EF_hand_dom"/>
</dbReference>
<dbReference type="InterPro" id="IPR018247">
    <property type="entry name" value="EF_Hand_1_Ca_BS"/>
</dbReference>
<name>A0A7S4EY68_CHRCT</name>
<feature type="compositionally biased region" description="Basic and acidic residues" evidence="2">
    <location>
        <begin position="512"/>
        <end position="532"/>
    </location>
</feature>
<protein>
    <recommendedName>
        <fullName evidence="3">EF-hand domain-containing protein</fullName>
    </recommendedName>
</protein>
<evidence type="ECO:0000256" key="1">
    <source>
        <dbReference type="ARBA" id="ARBA00022837"/>
    </source>
</evidence>
<feature type="compositionally biased region" description="Basic and acidic residues" evidence="2">
    <location>
        <begin position="406"/>
        <end position="422"/>
    </location>
</feature>
<feature type="compositionally biased region" description="Acidic residues" evidence="2">
    <location>
        <begin position="448"/>
        <end position="461"/>
    </location>
</feature>
<feature type="compositionally biased region" description="Acidic residues" evidence="2">
    <location>
        <begin position="423"/>
        <end position="441"/>
    </location>
</feature>
<reference evidence="4" key="1">
    <citation type="submission" date="2021-01" db="EMBL/GenBank/DDBJ databases">
        <authorList>
            <person name="Corre E."/>
            <person name="Pelletier E."/>
            <person name="Niang G."/>
            <person name="Scheremetjew M."/>
            <person name="Finn R."/>
            <person name="Kale V."/>
            <person name="Holt S."/>
            <person name="Cochrane G."/>
            <person name="Meng A."/>
            <person name="Brown T."/>
            <person name="Cohen L."/>
        </authorList>
    </citation>
    <scope>NUCLEOTIDE SEQUENCE</scope>
    <source>
        <strain evidence="4">CCMP645</strain>
    </source>
</reference>
<feature type="region of interest" description="Disordered" evidence="2">
    <location>
        <begin position="711"/>
        <end position="752"/>
    </location>
</feature>
<dbReference type="GO" id="GO:0005509">
    <property type="term" value="F:calcium ion binding"/>
    <property type="evidence" value="ECO:0007669"/>
    <property type="project" value="InterPro"/>
</dbReference>
<feature type="compositionally biased region" description="Low complexity" evidence="2">
    <location>
        <begin position="592"/>
        <end position="611"/>
    </location>
</feature>